<comment type="caution">
    <text evidence="1">The sequence shown here is derived from an EMBL/GenBank/DDBJ whole genome shotgun (WGS) entry which is preliminary data.</text>
</comment>
<organism evidence="1 2">
    <name type="scientific">Marinisporobacter balticus</name>
    <dbReference type="NCBI Taxonomy" id="2018667"/>
    <lineage>
        <taxon>Bacteria</taxon>
        <taxon>Bacillati</taxon>
        <taxon>Bacillota</taxon>
        <taxon>Clostridia</taxon>
        <taxon>Peptostreptococcales</taxon>
        <taxon>Thermotaleaceae</taxon>
        <taxon>Marinisporobacter</taxon>
    </lineage>
</organism>
<protein>
    <submittedName>
        <fullName evidence="1">Cyclic lactone autoinducer peptide</fullName>
    </submittedName>
</protein>
<name>A0A4R2KAD4_9FIRM</name>
<accession>A0A4R2KAD4</accession>
<dbReference type="RefSeq" id="WP_165916393.1">
    <property type="nucleotide sequence ID" value="NZ_SLWV01000026.1"/>
</dbReference>
<dbReference type="AlphaFoldDB" id="A0A4R2KAD4"/>
<dbReference type="InterPro" id="IPR009229">
    <property type="entry name" value="AgrD"/>
</dbReference>
<gene>
    <name evidence="1" type="ORF">EV214_12623</name>
</gene>
<dbReference type="NCBIfam" id="TIGR04223">
    <property type="entry name" value="quorum_AgrD"/>
    <property type="match status" value="1"/>
</dbReference>
<reference evidence="1 2" key="1">
    <citation type="submission" date="2019-03" db="EMBL/GenBank/DDBJ databases">
        <title>Genomic Encyclopedia of Type Strains, Phase IV (KMG-IV): sequencing the most valuable type-strain genomes for metagenomic binning, comparative biology and taxonomic classification.</title>
        <authorList>
            <person name="Goeker M."/>
        </authorList>
    </citation>
    <scope>NUCLEOTIDE SEQUENCE [LARGE SCALE GENOMIC DNA]</scope>
    <source>
        <strain evidence="1 2">DSM 102940</strain>
    </source>
</reference>
<dbReference type="PROSITE" id="PS51257">
    <property type="entry name" value="PROKAR_LIPOPROTEIN"/>
    <property type="match status" value="1"/>
</dbReference>
<dbReference type="Proteomes" id="UP000294919">
    <property type="component" value="Unassembled WGS sequence"/>
</dbReference>
<proteinExistence type="predicted"/>
<evidence type="ECO:0000313" key="1">
    <source>
        <dbReference type="EMBL" id="TCO70403.1"/>
    </source>
</evidence>
<evidence type="ECO:0000313" key="2">
    <source>
        <dbReference type="Proteomes" id="UP000294919"/>
    </source>
</evidence>
<sequence length="46" mass="5049">MFKSIRRQLVALVAALITVVAMSGVSSACTWGLFEPEIPESLRKEL</sequence>
<dbReference type="EMBL" id="SLWV01000026">
    <property type="protein sequence ID" value="TCO70403.1"/>
    <property type="molecule type" value="Genomic_DNA"/>
</dbReference>
<keyword evidence="2" id="KW-1185">Reference proteome</keyword>